<dbReference type="EMBL" id="BARS01034766">
    <property type="protein sequence ID" value="GAG25888.1"/>
    <property type="molecule type" value="Genomic_DNA"/>
</dbReference>
<reference evidence="3" key="1">
    <citation type="journal article" date="2014" name="Front. Microbiol.">
        <title>High frequency of phylogenetically diverse reductive dehalogenase-homologous genes in deep subseafloor sedimentary metagenomes.</title>
        <authorList>
            <person name="Kawai M."/>
            <person name="Futagami T."/>
            <person name="Toyoda A."/>
            <person name="Takaki Y."/>
            <person name="Nishi S."/>
            <person name="Hori S."/>
            <person name="Arai W."/>
            <person name="Tsubouchi T."/>
            <person name="Morono Y."/>
            <person name="Uchiyama I."/>
            <person name="Ito T."/>
            <person name="Fujiyama A."/>
            <person name="Inagaki F."/>
            <person name="Takami H."/>
        </authorList>
    </citation>
    <scope>NUCLEOTIDE SEQUENCE</scope>
    <source>
        <strain evidence="3">Expedition CK06-06</strain>
    </source>
</reference>
<dbReference type="AlphaFoldDB" id="X0WMZ1"/>
<dbReference type="SUPFAM" id="SSF53756">
    <property type="entry name" value="UDP-Glycosyltransferase/glycogen phosphorylase"/>
    <property type="match status" value="1"/>
</dbReference>
<dbReference type="InterPro" id="IPR001296">
    <property type="entry name" value="Glyco_trans_1"/>
</dbReference>
<evidence type="ECO:0000259" key="2">
    <source>
        <dbReference type="Pfam" id="PF00534"/>
    </source>
</evidence>
<organism evidence="3">
    <name type="scientific">marine sediment metagenome</name>
    <dbReference type="NCBI Taxonomy" id="412755"/>
    <lineage>
        <taxon>unclassified sequences</taxon>
        <taxon>metagenomes</taxon>
        <taxon>ecological metagenomes</taxon>
    </lineage>
</organism>
<dbReference type="Pfam" id="PF00534">
    <property type="entry name" value="Glycos_transf_1"/>
    <property type="match status" value="1"/>
</dbReference>
<keyword evidence="1" id="KW-0808">Transferase</keyword>
<comment type="caution">
    <text evidence="3">The sequence shown here is derived from an EMBL/GenBank/DDBJ whole genome shotgun (WGS) entry which is preliminary data.</text>
</comment>
<feature type="domain" description="Glycosyl transferase family 1" evidence="2">
    <location>
        <begin position="57"/>
        <end position="200"/>
    </location>
</feature>
<dbReference type="PANTHER" id="PTHR46401">
    <property type="entry name" value="GLYCOSYLTRANSFERASE WBBK-RELATED"/>
    <property type="match status" value="1"/>
</dbReference>
<dbReference type="PANTHER" id="PTHR46401:SF2">
    <property type="entry name" value="GLYCOSYLTRANSFERASE WBBK-RELATED"/>
    <property type="match status" value="1"/>
</dbReference>
<dbReference type="GO" id="GO:0009103">
    <property type="term" value="P:lipopolysaccharide biosynthetic process"/>
    <property type="evidence" value="ECO:0007669"/>
    <property type="project" value="TreeGrafter"/>
</dbReference>
<name>X0WMZ1_9ZZZZ</name>
<dbReference type="CDD" id="cd03801">
    <property type="entry name" value="GT4_PimA-like"/>
    <property type="match status" value="1"/>
</dbReference>
<protein>
    <recommendedName>
        <fullName evidence="2">Glycosyl transferase family 1 domain-containing protein</fullName>
    </recommendedName>
</protein>
<sequence>GIKYPVISNILRKVLRNADYLFADGIDLSRGVKRIAGKECMFLPSAKADVKYKKINVNIDAKKKNILFVGRLDKVKGIDVLVDAVKLTKRKDFNLYVLGGGPLGSLKNEKLNNVFFKGFVSQEVVSNYLGKCDFVVIPSRNESIPLVLVEAIKAKKPVIVTDVGDMGYLVSKYNLGEVVKPNSAVALKNGIEEFLDEGKKGYKKGMSNLAKEFDLRSIVKKFEAIVKKRIFIKKA</sequence>
<dbReference type="Gene3D" id="3.40.50.2000">
    <property type="entry name" value="Glycogen Phosphorylase B"/>
    <property type="match status" value="1"/>
</dbReference>
<feature type="non-terminal residue" evidence="3">
    <location>
        <position position="1"/>
    </location>
</feature>
<evidence type="ECO:0000256" key="1">
    <source>
        <dbReference type="ARBA" id="ARBA00022679"/>
    </source>
</evidence>
<dbReference type="GO" id="GO:0016757">
    <property type="term" value="F:glycosyltransferase activity"/>
    <property type="evidence" value="ECO:0007669"/>
    <property type="project" value="InterPro"/>
</dbReference>
<evidence type="ECO:0000313" key="3">
    <source>
        <dbReference type="EMBL" id="GAG25888.1"/>
    </source>
</evidence>
<gene>
    <name evidence="3" type="ORF">S01H1_53670</name>
</gene>
<accession>X0WMZ1</accession>
<proteinExistence type="predicted"/>